<dbReference type="CDD" id="cd11377">
    <property type="entry name" value="Pro-peptidase_S53"/>
    <property type="match status" value="1"/>
</dbReference>
<evidence type="ECO:0000256" key="12">
    <source>
        <dbReference type="ARBA" id="ARBA00023026"/>
    </source>
</evidence>
<dbReference type="InterPro" id="IPR023828">
    <property type="entry name" value="Peptidase_S8_Ser-AS"/>
</dbReference>
<comment type="subcellular location">
    <subcellularLocation>
        <location evidence="3">Secreted</location>
        <location evidence="3">Extracellular space</location>
    </subcellularLocation>
</comment>
<dbReference type="GO" id="GO:0005576">
    <property type="term" value="C:extracellular region"/>
    <property type="evidence" value="ECO:0007669"/>
    <property type="project" value="UniProtKB-SubCell"/>
</dbReference>
<feature type="active site" description="Charge relay system" evidence="15">
    <location>
        <position position="457"/>
    </location>
</feature>
<dbReference type="PANTHER" id="PTHR14218:SF34">
    <property type="entry name" value="TRIPEPTIDYL-PEPTIDASE SED4"/>
    <property type="match status" value="1"/>
</dbReference>
<dbReference type="InterPro" id="IPR050819">
    <property type="entry name" value="Tripeptidyl-peptidase_I"/>
</dbReference>
<dbReference type="Pfam" id="PF09286">
    <property type="entry name" value="Pro-kuma_activ"/>
    <property type="match status" value="1"/>
</dbReference>
<evidence type="ECO:0000256" key="6">
    <source>
        <dbReference type="ARBA" id="ARBA00022670"/>
    </source>
</evidence>
<comment type="cofactor">
    <cofactor evidence="15">
        <name>Ca(2+)</name>
        <dbReference type="ChEBI" id="CHEBI:29108"/>
    </cofactor>
    <text evidence="15">Binds 1 Ca(2+) ion per subunit.</text>
</comment>
<dbReference type="OrthoDB" id="409122at2759"/>
<name>A0A9P8UYQ5_9PEZI</name>
<dbReference type="SUPFAM" id="SSF54897">
    <property type="entry name" value="Protease propeptides/inhibitors"/>
    <property type="match status" value="1"/>
</dbReference>
<feature type="binding site" evidence="15">
    <location>
        <position position="501"/>
    </location>
    <ligand>
        <name>Ca(2+)</name>
        <dbReference type="ChEBI" id="CHEBI:29108"/>
    </ligand>
</feature>
<dbReference type="EC" id="3.4.14.10" evidence="4"/>
<reference evidence="17" key="1">
    <citation type="journal article" date="2021" name="Nat. Commun.">
        <title>Genetic determinants of endophytism in the Arabidopsis root mycobiome.</title>
        <authorList>
            <person name="Mesny F."/>
            <person name="Miyauchi S."/>
            <person name="Thiergart T."/>
            <person name="Pickel B."/>
            <person name="Atanasova L."/>
            <person name="Karlsson M."/>
            <person name="Huettel B."/>
            <person name="Barry K.W."/>
            <person name="Haridas S."/>
            <person name="Chen C."/>
            <person name="Bauer D."/>
            <person name="Andreopoulos W."/>
            <person name="Pangilinan J."/>
            <person name="LaButti K."/>
            <person name="Riley R."/>
            <person name="Lipzen A."/>
            <person name="Clum A."/>
            <person name="Drula E."/>
            <person name="Henrissat B."/>
            <person name="Kohler A."/>
            <person name="Grigoriev I.V."/>
            <person name="Martin F.M."/>
            <person name="Hacquard S."/>
        </authorList>
    </citation>
    <scope>NUCLEOTIDE SEQUENCE</scope>
    <source>
        <strain evidence="17">MPI-SDFR-AT-0073</strain>
    </source>
</reference>
<evidence type="ECO:0000256" key="1">
    <source>
        <dbReference type="ARBA" id="ARBA00001910"/>
    </source>
</evidence>
<feature type="domain" description="Peptidase S53" evidence="16">
    <location>
        <begin position="159"/>
        <end position="559"/>
    </location>
</feature>
<dbReference type="CDD" id="cd04056">
    <property type="entry name" value="Peptidases_S53"/>
    <property type="match status" value="1"/>
</dbReference>
<keyword evidence="7 15" id="KW-0479">Metal-binding</keyword>
<feature type="active site" description="Charge relay system" evidence="15">
    <location>
        <position position="233"/>
    </location>
</feature>
<dbReference type="FunFam" id="3.40.50.200:FF:000015">
    <property type="entry name" value="Tripeptidyl peptidase A"/>
    <property type="match status" value="1"/>
</dbReference>
<evidence type="ECO:0000256" key="13">
    <source>
        <dbReference type="ARBA" id="ARBA00023145"/>
    </source>
</evidence>
<dbReference type="Pfam" id="PF00082">
    <property type="entry name" value="Peptidase_S8"/>
    <property type="match status" value="1"/>
</dbReference>
<feature type="binding site" evidence="15">
    <location>
        <position position="539"/>
    </location>
    <ligand>
        <name>Ca(2+)</name>
        <dbReference type="ChEBI" id="CHEBI:29108"/>
    </ligand>
</feature>
<dbReference type="Proteomes" id="UP000758603">
    <property type="component" value="Unassembled WGS sequence"/>
</dbReference>
<evidence type="ECO:0000256" key="14">
    <source>
        <dbReference type="ARBA" id="ARBA00023180"/>
    </source>
</evidence>
<evidence type="ECO:0000256" key="15">
    <source>
        <dbReference type="PROSITE-ProRule" id="PRU01032"/>
    </source>
</evidence>
<dbReference type="EMBL" id="JAGPXC010000001">
    <property type="protein sequence ID" value="KAH6660808.1"/>
    <property type="molecule type" value="Genomic_DNA"/>
</dbReference>
<evidence type="ECO:0000256" key="10">
    <source>
        <dbReference type="ARBA" id="ARBA00022825"/>
    </source>
</evidence>
<evidence type="ECO:0000259" key="16">
    <source>
        <dbReference type="PROSITE" id="PS51695"/>
    </source>
</evidence>
<keyword evidence="8" id="KW-0732">Signal</keyword>
<dbReference type="InterPro" id="IPR000209">
    <property type="entry name" value="Peptidase_S8/S53_dom"/>
</dbReference>
<keyword evidence="13" id="KW-0865">Zymogen</keyword>
<keyword evidence="18" id="KW-1185">Reference proteome</keyword>
<evidence type="ECO:0000313" key="17">
    <source>
        <dbReference type="EMBL" id="KAH6660808.1"/>
    </source>
</evidence>
<feature type="binding site" evidence="15">
    <location>
        <position position="537"/>
    </location>
    <ligand>
        <name>Ca(2+)</name>
        <dbReference type="ChEBI" id="CHEBI:29108"/>
    </ligand>
</feature>
<evidence type="ECO:0000256" key="3">
    <source>
        <dbReference type="ARBA" id="ARBA00004239"/>
    </source>
</evidence>
<keyword evidence="9 15" id="KW-0378">Hydrolase</keyword>
<dbReference type="AlphaFoldDB" id="A0A9P8UYQ5"/>
<organism evidence="17 18">
    <name type="scientific">Truncatella angustata</name>
    <dbReference type="NCBI Taxonomy" id="152316"/>
    <lineage>
        <taxon>Eukaryota</taxon>
        <taxon>Fungi</taxon>
        <taxon>Dikarya</taxon>
        <taxon>Ascomycota</taxon>
        <taxon>Pezizomycotina</taxon>
        <taxon>Sordariomycetes</taxon>
        <taxon>Xylariomycetidae</taxon>
        <taxon>Amphisphaeriales</taxon>
        <taxon>Sporocadaceae</taxon>
        <taxon>Truncatella</taxon>
    </lineage>
</organism>
<dbReference type="PANTHER" id="PTHR14218">
    <property type="entry name" value="PROTEASE S8 TRIPEPTIDYL PEPTIDASE I CLN2"/>
    <property type="match status" value="1"/>
</dbReference>
<dbReference type="InterPro" id="IPR015366">
    <property type="entry name" value="S53_propep"/>
</dbReference>
<dbReference type="PROSITE" id="PS51695">
    <property type="entry name" value="SEDOLISIN"/>
    <property type="match status" value="1"/>
</dbReference>
<evidence type="ECO:0000313" key="18">
    <source>
        <dbReference type="Proteomes" id="UP000758603"/>
    </source>
</evidence>
<keyword evidence="6 15" id="KW-0645">Protease</keyword>
<dbReference type="Gene3D" id="3.40.50.200">
    <property type="entry name" value="Peptidase S8/S53 domain"/>
    <property type="match status" value="1"/>
</dbReference>
<evidence type="ECO:0000256" key="8">
    <source>
        <dbReference type="ARBA" id="ARBA00022729"/>
    </source>
</evidence>
<dbReference type="SUPFAM" id="SSF52743">
    <property type="entry name" value="Subtilisin-like"/>
    <property type="match status" value="1"/>
</dbReference>
<evidence type="ECO:0000256" key="4">
    <source>
        <dbReference type="ARBA" id="ARBA00012462"/>
    </source>
</evidence>
<dbReference type="GO" id="GO:0046872">
    <property type="term" value="F:metal ion binding"/>
    <property type="evidence" value="ECO:0007669"/>
    <property type="project" value="UniProtKB-UniRule"/>
</dbReference>
<comment type="catalytic activity">
    <reaction evidence="1">
        <text>Release of an N-terminal tripeptide from a polypeptide.</text>
        <dbReference type="EC" id="3.4.14.10"/>
    </reaction>
</comment>
<dbReference type="InterPro" id="IPR036852">
    <property type="entry name" value="Peptidase_S8/S53_dom_sf"/>
</dbReference>
<protein>
    <recommendedName>
        <fullName evidence="4">tripeptidyl-peptidase II</fullName>
        <ecNumber evidence="4">3.4.14.10</ecNumber>
    </recommendedName>
</protein>
<keyword evidence="5" id="KW-0964">Secreted</keyword>
<keyword evidence="11 15" id="KW-0106">Calcium</keyword>
<evidence type="ECO:0000256" key="11">
    <source>
        <dbReference type="ARBA" id="ARBA00022837"/>
    </source>
</evidence>
<feature type="binding site" evidence="15">
    <location>
        <position position="502"/>
    </location>
    <ligand>
        <name>Ca(2+)</name>
        <dbReference type="ChEBI" id="CHEBI:29108"/>
    </ligand>
</feature>
<keyword evidence="12" id="KW-0843">Virulence</keyword>
<dbReference type="InterPro" id="IPR030400">
    <property type="entry name" value="Sedolisin_dom"/>
</dbReference>
<dbReference type="GO" id="GO:0008240">
    <property type="term" value="F:tripeptidyl-peptidase activity"/>
    <property type="evidence" value="ECO:0007669"/>
    <property type="project" value="UniProtKB-EC"/>
</dbReference>
<dbReference type="GO" id="GO:0006508">
    <property type="term" value="P:proteolysis"/>
    <property type="evidence" value="ECO:0007669"/>
    <property type="project" value="UniProtKB-KW"/>
</dbReference>
<evidence type="ECO:0000256" key="5">
    <source>
        <dbReference type="ARBA" id="ARBA00022525"/>
    </source>
</evidence>
<comment type="function">
    <text evidence="2">Secreted tripeptidyl-peptidase which degrades proteins at acidic pHs and is involved in virulence.</text>
</comment>
<keyword evidence="10 15" id="KW-0720">Serine protease</keyword>
<evidence type="ECO:0000256" key="7">
    <source>
        <dbReference type="ARBA" id="ARBA00022723"/>
    </source>
</evidence>
<dbReference type="GeneID" id="70134532"/>
<dbReference type="SMART" id="SM00944">
    <property type="entry name" value="Pro-kuma_activ"/>
    <property type="match status" value="1"/>
</dbReference>
<dbReference type="RefSeq" id="XP_045964939.1">
    <property type="nucleotide sequence ID" value="XM_046105641.1"/>
</dbReference>
<evidence type="ECO:0000256" key="9">
    <source>
        <dbReference type="ARBA" id="ARBA00022801"/>
    </source>
</evidence>
<dbReference type="GO" id="GO:0004252">
    <property type="term" value="F:serine-type endopeptidase activity"/>
    <property type="evidence" value="ECO:0007669"/>
    <property type="project" value="UniProtKB-UniRule"/>
</dbReference>
<keyword evidence="14" id="KW-0325">Glycoprotein</keyword>
<feature type="active site" description="Charge relay system" evidence="15">
    <location>
        <position position="237"/>
    </location>
</feature>
<comment type="caution">
    <text evidence="17">The sequence shown here is derived from an EMBL/GenBank/DDBJ whole genome shotgun (WGS) entry which is preliminary data.</text>
</comment>
<gene>
    <name evidence="17" type="ORF">BKA67DRAFT_634434</name>
</gene>
<sequence length="561" mass="61017">MLSIGLALENIEHLEERLVAVSTPGNPEYGRYLDRGEMEDFFYPSPEAYGTVIAWLQNAGVEYVSQQGASINFATTISNANKLLDTRFAYYNVDGVQKLRTKQYSVPGEVTQYIHLIHPTTYFGKTRSHKMPEDMIMQSKIAAAPFETNINAATHCSALVTPDCFRNAYGVGHYKPDPDSGSRVAFGSFLNQSARLDDLHLYQSTYGIPLSNFSVVTINGGLDHQDPNGHIGEANLDAQFENAMSYPLPQIQYITGGKPPFIPNLDKPTADHNSNEPYLEYYEYLLNRTNDELPQVISNSYGDDEQTVPPEYAKRVCDMIGLMGLRGITVLYSSGDTGTGASCLSNDGKNHTEFTPAFPSTCPYTTSVGGTQSWGPEIGWRASTGGFSNYFPRAWYQENAVEDYLKHGINSKAKAYYEAGGFTNFSGRAFPDISAHSLHPNYAFFSRNRQGSTGGTSASVPIVAGLIGLLNDVRLRAGKPTMGFINPFLYGIMTKGGSLIDVATGTATGCDGTNSQTGEVLKGSGIIPYASWNNTVGWDPVTGLGMPNFADMAKAALLVAD</sequence>
<evidence type="ECO:0000256" key="2">
    <source>
        <dbReference type="ARBA" id="ARBA00002451"/>
    </source>
</evidence>
<dbReference type="PROSITE" id="PS00138">
    <property type="entry name" value="SUBTILASE_SER"/>
    <property type="match status" value="1"/>
</dbReference>
<accession>A0A9P8UYQ5</accession>
<proteinExistence type="predicted"/>